<protein>
    <submittedName>
        <fullName evidence="1">Uncharacterized protein</fullName>
    </submittedName>
</protein>
<reference evidence="1 2" key="1">
    <citation type="submission" date="2024-03" db="EMBL/GenBank/DDBJ databases">
        <title>Actinomycetospora sp. OC33-EN07, a novel actinomycete isolated from wild orchid (Aerides multiflora).</title>
        <authorList>
            <person name="Suriyachadkun C."/>
        </authorList>
    </citation>
    <scope>NUCLEOTIDE SEQUENCE [LARGE SCALE GENOMIC DNA]</scope>
    <source>
        <strain evidence="1 2">OC33-EN07</strain>
    </source>
</reference>
<keyword evidence="2" id="KW-1185">Reference proteome</keyword>
<dbReference type="EMBL" id="JBBEGM010000011">
    <property type="protein sequence ID" value="MEJ2864316.1"/>
    <property type="molecule type" value="Genomic_DNA"/>
</dbReference>
<evidence type="ECO:0000313" key="1">
    <source>
        <dbReference type="EMBL" id="MEJ2864316.1"/>
    </source>
</evidence>
<gene>
    <name evidence="1" type="ORF">WCD58_24375</name>
</gene>
<accession>A0ABU8MAF2</accession>
<proteinExistence type="predicted"/>
<organism evidence="1 2">
    <name type="scientific">Actinomycetospora flava</name>
    <dbReference type="NCBI Taxonomy" id="3129232"/>
    <lineage>
        <taxon>Bacteria</taxon>
        <taxon>Bacillati</taxon>
        <taxon>Actinomycetota</taxon>
        <taxon>Actinomycetes</taxon>
        <taxon>Pseudonocardiales</taxon>
        <taxon>Pseudonocardiaceae</taxon>
        <taxon>Actinomycetospora</taxon>
    </lineage>
</organism>
<dbReference type="RefSeq" id="WP_337705678.1">
    <property type="nucleotide sequence ID" value="NZ_JBBEGM010000011.1"/>
</dbReference>
<name>A0ABU8MAF2_9PSEU</name>
<evidence type="ECO:0000313" key="2">
    <source>
        <dbReference type="Proteomes" id="UP001369736"/>
    </source>
</evidence>
<dbReference type="Proteomes" id="UP001369736">
    <property type="component" value="Unassembled WGS sequence"/>
</dbReference>
<comment type="caution">
    <text evidence="1">The sequence shown here is derived from an EMBL/GenBank/DDBJ whole genome shotgun (WGS) entry which is preliminary data.</text>
</comment>
<sequence length="99" mass="10123">MASHPLDRRFNSRLFLGGAVLAATGSVLVSVGLGLGSAALLDAARRWQRGTEMSPAQLARHAIGVAQVATNAGAQAWQAPMPNGRRRVAAGDGHAAPVS</sequence>